<sequence>EESSMSCTASRTMSRTPREMEPYSPVSDRRRRQHRCLLQPSLSVARVLVRGSHGVEGADAESIVHIKSNQWWFSTSTSVQKMTIDSLSCSYHTMCCVTKLQYQLQSTYFQINEVYSPPMQYQYAL</sequence>
<evidence type="ECO:0000256" key="1">
    <source>
        <dbReference type="SAM" id="MobiDB-lite"/>
    </source>
</evidence>
<organism evidence="2 3">
    <name type="scientific">Aegilops tauschii subsp. strangulata</name>
    <name type="common">Goatgrass</name>
    <dbReference type="NCBI Taxonomy" id="200361"/>
    <lineage>
        <taxon>Eukaryota</taxon>
        <taxon>Viridiplantae</taxon>
        <taxon>Streptophyta</taxon>
        <taxon>Embryophyta</taxon>
        <taxon>Tracheophyta</taxon>
        <taxon>Spermatophyta</taxon>
        <taxon>Magnoliopsida</taxon>
        <taxon>Liliopsida</taxon>
        <taxon>Poales</taxon>
        <taxon>Poaceae</taxon>
        <taxon>BOP clade</taxon>
        <taxon>Pooideae</taxon>
        <taxon>Triticodae</taxon>
        <taxon>Triticeae</taxon>
        <taxon>Triticinae</taxon>
        <taxon>Aegilops</taxon>
    </lineage>
</organism>
<evidence type="ECO:0000313" key="3">
    <source>
        <dbReference type="Proteomes" id="UP000015105"/>
    </source>
</evidence>
<dbReference type="EnsemblPlants" id="AET5Gv20341100.6">
    <property type="protein sequence ID" value="AET5Gv20341100.6"/>
    <property type="gene ID" value="AET5Gv20341100"/>
</dbReference>
<dbReference type="Proteomes" id="UP000015105">
    <property type="component" value="Chromosome 5D"/>
</dbReference>
<feature type="compositionally biased region" description="Polar residues" evidence="1">
    <location>
        <begin position="1"/>
        <end position="15"/>
    </location>
</feature>
<reference evidence="2" key="4">
    <citation type="submission" date="2019-03" db="UniProtKB">
        <authorList>
            <consortium name="EnsemblPlants"/>
        </authorList>
    </citation>
    <scope>IDENTIFICATION</scope>
</reference>
<protein>
    <submittedName>
        <fullName evidence="2">Uncharacterized protein</fullName>
    </submittedName>
</protein>
<reference evidence="2" key="5">
    <citation type="journal article" date="2021" name="G3 (Bethesda)">
        <title>Aegilops tauschii genome assembly Aet v5.0 features greater sequence contiguity and improved annotation.</title>
        <authorList>
            <person name="Wang L."/>
            <person name="Zhu T."/>
            <person name="Rodriguez J.C."/>
            <person name="Deal K.R."/>
            <person name="Dubcovsky J."/>
            <person name="McGuire P.E."/>
            <person name="Lux T."/>
            <person name="Spannagl M."/>
            <person name="Mayer K.F.X."/>
            <person name="Baldrich P."/>
            <person name="Meyers B.C."/>
            <person name="Huo N."/>
            <person name="Gu Y.Q."/>
            <person name="Zhou H."/>
            <person name="Devos K.M."/>
            <person name="Bennetzen J.L."/>
            <person name="Unver T."/>
            <person name="Budak H."/>
            <person name="Gulick P.J."/>
            <person name="Galiba G."/>
            <person name="Kalapos B."/>
            <person name="Nelson D.R."/>
            <person name="Li P."/>
            <person name="You F.M."/>
            <person name="Luo M.C."/>
            <person name="Dvorak J."/>
        </authorList>
    </citation>
    <scope>NUCLEOTIDE SEQUENCE [LARGE SCALE GENOMIC DNA]</scope>
    <source>
        <strain evidence="2">cv. AL8/78</strain>
    </source>
</reference>
<feature type="region of interest" description="Disordered" evidence="1">
    <location>
        <begin position="1"/>
        <end position="31"/>
    </location>
</feature>
<reference evidence="3" key="2">
    <citation type="journal article" date="2017" name="Nat. Plants">
        <title>The Aegilops tauschii genome reveals multiple impacts of transposons.</title>
        <authorList>
            <person name="Zhao G."/>
            <person name="Zou C."/>
            <person name="Li K."/>
            <person name="Wang K."/>
            <person name="Li T."/>
            <person name="Gao L."/>
            <person name="Zhang X."/>
            <person name="Wang H."/>
            <person name="Yang Z."/>
            <person name="Liu X."/>
            <person name="Jiang W."/>
            <person name="Mao L."/>
            <person name="Kong X."/>
            <person name="Jiao Y."/>
            <person name="Jia J."/>
        </authorList>
    </citation>
    <scope>NUCLEOTIDE SEQUENCE [LARGE SCALE GENOMIC DNA]</scope>
    <source>
        <strain evidence="3">cv. AL8/78</strain>
    </source>
</reference>
<evidence type="ECO:0000313" key="2">
    <source>
        <dbReference type="EnsemblPlants" id="AET5Gv20341100.6"/>
    </source>
</evidence>
<dbReference type="Gramene" id="AET5Gv20341100.6">
    <property type="protein sequence ID" value="AET5Gv20341100.6"/>
    <property type="gene ID" value="AET5Gv20341100"/>
</dbReference>
<dbReference type="AlphaFoldDB" id="A0A453K973"/>
<proteinExistence type="predicted"/>
<keyword evidence="3" id="KW-1185">Reference proteome</keyword>
<reference evidence="2" key="3">
    <citation type="journal article" date="2017" name="Nature">
        <title>Genome sequence of the progenitor of the wheat D genome Aegilops tauschii.</title>
        <authorList>
            <person name="Luo M.C."/>
            <person name="Gu Y.Q."/>
            <person name="Puiu D."/>
            <person name="Wang H."/>
            <person name="Twardziok S.O."/>
            <person name="Deal K.R."/>
            <person name="Huo N."/>
            <person name="Zhu T."/>
            <person name="Wang L."/>
            <person name="Wang Y."/>
            <person name="McGuire P.E."/>
            <person name="Liu S."/>
            <person name="Long H."/>
            <person name="Ramasamy R.K."/>
            <person name="Rodriguez J.C."/>
            <person name="Van S.L."/>
            <person name="Yuan L."/>
            <person name="Wang Z."/>
            <person name="Xia Z."/>
            <person name="Xiao L."/>
            <person name="Anderson O.D."/>
            <person name="Ouyang S."/>
            <person name="Liang Y."/>
            <person name="Zimin A.V."/>
            <person name="Pertea G."/>
            <person name="Qi P."/>
            <person name="Bennetzen J.L."/>
            <person name="Dai X."/>
            <person name="Dawson M.W."/>
            <person name="Muller H.G."/>
            <person name="Kugler K."/>
            <person name="Rivarola-Duarte L."/>
            <person name="Spannagl M."/>
            <person name="Mayer K.F.X."/>
            <person name="Lu F.H."/>
            <person name="Bevan M.W."/>
            <person name="Leroy P."/>
            <person name="Li P."/>
            <person name="You F.M."/>
            <person name="Sun Q."/>
            <person name="Liu Z."/>
            <person name="Lyons E."/>
            <person name="Wicker T."/>
            <person name="Salzberg S.L."/>
            <person name="Devos K.M."/>
            <person name="Dvorak J."/>
        </authorList>
    </citation>
    <scope>NUCLEOTIDE SEQUENCE [LARGE SCALE GENOMIC DNA]</scope>
    <source>
        <strain evidence="2">cv. AL8/78</strain>
    </source>
</reference>
<reference evidence="3" key="1">
    <citation type="journal article" date="2014" name="Science">
        <title>Ancient hybridizations among the ancestral genomes of bread wheat.</title>
        <authorList>
            <consortium name="International Wheat Genome Sequencing Consortium,"/>
            <person name="Marcussen T."/>
            <person name="Sandve S.R."/>
            <person name="Heier L."/>
            <person name="Spannagl M."/>
            <person name="Pfeifer M."/>
            <person name="Jakobsen K.S."/>
            <person name="Wulff B.B."/>
            <person name="Steuernagel B."/>
            <person name="Mayer K.F."/>
            <person name="Olsen O.A."/>
        </authorList>
    </citation>
    <scope>NUCLEOTIDE SEQUENCE [LARGE SCALE GENOMIC DNA]</scope>
    <source>
        <strain evidence="3">cv. AL8/78</strain>
    </source>
</reference>
<accession>A0A453K973</accession>
<name>A0A453K973_AEGTS</name>